<sequence length="814" mass="91934">MFARNRDTASSSQLKEKLGHQLTLMCCKDLLPFSIVENEGFLDFLISNKIVNAKYDIPSRTTLSPLNLNKIYNVCLDKTKEQIKLSTNYPTITCDAWTDNLRTQPFNEAHTDESIKDLVSNVLIEFGINPNSVSDKDANMRKAWRLLNVIHIFCVDHGIHNLLMKDCFHNMNYVSEILDKIQSIINKLHYHQHELENEYFRSNEKRFNDLLLSIDKTDEIIDADLASTYIDADDTQVLNKKFQNDNLEALRLSDDLKFRFHTLKKRIVTCWNTVLIMLRSYADNILGIEVILGRLKHFDLILTAAENEIVRDLIQFLSLFESTTTILSASKSYPTISLCLLLRIIDISRYLTQCHTTKELILSEMIKQFKINHFTQAFATNNASISSPSQSCSSITTTATSHSNPSTTASSTSMKCNLSVESLNSPVKHLKKLKENLIQKHKPPSTSGFDPILDEIQNYLQLDISYDDVLQFWRSSGNAFPHLKRLAQIVLAVPATSTPSEQVFSTTGVQRLCKALEQNKTLKTLDLSHNQTGDEGAQHLGKVLEQNKTLTTLNLRSNKISHEGARHLSKGLEQNRTLTTLDLSYNHIGHQGIQHLSKALEQNQTVTTLTLYQAEIGDEGAQHLGKALEQNKQTLNTMDLSHNQIGDEGAQHLGKALEKNQTLTTLDLSRNQIDDEGVQHIGKALEQNQTVATLNLSYNRIGHQGAQYLGRALKENQALTTLDLNCNQIGTQGAQYLGKALERNQTLITLNLNDNEIDVQGAQHLAKALEQNQTLITLNLFDNQLSRQGAERLANARQQNRIQFVFLDDDMDDF</sequence>
<accession>A0A815VG93</accession>
<keyword evidence="4" id="KW-1185">Reference proteome</keyword>
<dbReference type="SUPFAM" id="SSF140996">
    <property type="entry name" value="Hermes dimerisation domain"/>
    <property type="match status" value="1"/>
</dbReference>
<reference evidence="3" key="1">
    <citation type="submission" date="2021-02" db="EMBL/GenBank/DDBJ databases">
        <authorList>
            <person name="Nowell W R."/>
        </authorList>
    </citation>
    <scope>NUCLEOTIDE SEQUENCE</scope>
</reference>
<evidence type="ECO:0000313" key="4">
    <source>
        <dbReference type="Proteomes" id="UP000663870"/>
    </source>
</evidence>
<dbReference type="SMART" id="SM00368">
    <property type="entry name" value="LRR_RI"/>
    <property type="match status" value="10"/>
</dbReference>
<dbReference type="InterPro" id="IPR012337">
    <property type="entry name" value="RNaseH-like_sf"/>
</dbReference>
<evidence type="ECO:0000313" key="3">
    <source>
        <dbReference type="EMBL" id="CAF1531973.1"/>
    </source>
</evidence>
<comment type="caution">
    <text evidence="3">The sequence shown here is derived from an EMBL/GenBank/DDBJ whole genome shotgun (WGS) entry which is preliminary data.</text>
</comment>
<dbReference type="InterPro" id="IPR032675">
    <property type="entry name" value="LRR_dom_sf"/>
</dbReference>
<dbReference type="Gene3D" id="3.80.10.10">
    <property type="entry name" value="Ribonuclease Inhibitor"/>
    <property type="match status" value="3"/>
</dbReference>
<feature type="domain" description="HAT C-terminal dimerisation" evidence="2">
    <location>
        <begin position="468"/>
        <end position="508"/>
    </location>
</feature>
<dbReference type="PANTHER" id="PTHR24111">
    <property type="entry name" value="LEUCINE-RICH REPEAT-CONTAINING PROTEIN 34"/>
    <property type="match status" value="1"/>
</dbReference>
<proteinExistence type="predicted"/>
<name>A0A815VG93_9BILA</name>
<dbReference type="Pfam" id="PF13516">
    <property type="entry name" value="LRR_6"/>
    <property type="match status" value="9"/>
</dbReference>
<organism evidence="3 4">
    <name type="scientific">Rotaria sordida</name>
    <dbReference type="NCBI Taxonomy" id="392033"/>
    <lineage>
        <taxon>Eukaryota</taxon>
        <taxon>Metazoa</taxon>
        <taxon>Spiralia</taxon>
        <taxon>Gnathifera</taxon>
        <taxon>Rotifera</taxon>
        <taxon>Eurotatoria</taxon>
        <taxon>Bdelloidea</taxon>
        <taxon>Philodinida</taxon>
        <taxon>Philodinidae</taxon>
        <taxon>Rotaria</taxon>
    </lineage>
</organism>
<dbReference type="Pfam" id="PF05699">
    <property type="entry name" value="Dimer_Tnp_hAT"/>
    <property type="match status" value="1"/>
</dbReference>
<dbReference type="SUPFAM" id="SSF52047">
    <property type="entry name" value="RNI-like"/>
    <property type="match status" value="1"/>
</dbReference>
<dbReference type="AlphaFoldDB" id="A0A815VG93"/>
<evidence type="ECO:0000256" key="1">
    <source>
        <dbReference type="ARBA" id="ARBA00022737"/>
    </source>
</evidence>
<dbReference type="InterPro" id="IPR052201">
    <property type="entry name" value="LRR-containing_regulator"/>
</dbReference>
<protein>
    <recommendedName>
        <fullName evidence="2">HAT C-terminal dimerisation domain-containing protein</fullName>
    </recommendedName>
</protein>
<dbReference type="InterPro" id="IPR001611">
    <property type="entry name" value="Leu-rich_rpt"/>
</dbReference>
<dbReference type="PANTHER" id="PTHR24111:SF0">
    <property type="entry name" value="LEUCINE-RICH REPEAT-CONTAINING PROTEIN"/>
    <property type="match status" value="1"/>
</dbReference>
<gene>
    <name evidence="3" type="ORF">JXQ802_LOCUS42306</name>
</gene>
<evidence type="ECO:0000259" key="2">
    <source>
        <dbReference type="Pfam" id="PF05699"/>
    </source>
</evidence>
<dbReference type="Gene3D" id="1.10.10.1070">
    <property type="entry name" value="Zinc finger, BED domain-containing"/>
    <property type="match status" value="1"/>
</dbReference>
<dbReference type="Proteomes" id="UP000663870">
    <property type="component" value="Unassembled WGS sequence"/>
</dbReference>
<dbReference type="SUPFAM" id="SSF53098">
    <property type="entry name" value="Ribonuclease H-like"/>
    <property type="match status" value="1"/>
</dbReference>
<dbReference type="EMBL" id="CAJNOL010002831">
    <property type="protein sequence ID" value="CAF1531973.1"/>
    <property type="molecule type" value="Genomic_DNA"/>
</dbReference>
<dbReference type="GO" id="GO:0046983">
    <property type="term" value="F:protein dimerization activity"/>
    <property type="evidence" value="ECO:0007669"/>
    <property type="project" value="InterPro"/>
</dbReference>
<dbReference type="InterPro" id="IPR008906">
    <property type="entry name" value="HATC_C_dom"/>
</dbReference>
<keyword evidence="1" id="KW-0677">Repeat</keyword>